<evidence type="ECO:0000256" key="1">
    <source>
        <dbReference type="SAM" id="MobiDB-lite"/>
    </source>
</evidence>
<dbReference type="EMBL" id="BOCI01000466">
    <property type="protein sequence ID" value="GHW01950.1"/>
    <property type="molecule type" value="Genomic_DNA"/>
</dbReference>
<comment type="caution">
    <text evidence="2">The sequence shown here is derived from an EMBL/GenBank/DDBJ whole genome shotgun (WGS) entry which is preliminary data.</text>
</comment>
<gene>
    <name evidence="2" type="ORF">lacNasYZ03_16370</name>
</gene>
<keyword evidence="3" id="KW-1185">Reference proteome</keyword>
<accession>A0ABQ3W9C6</accession>
<sequence>MYEKPGEIRSGPVKIPGTDYRPEMPKLDEIEKVLRQAKKIEHPIKQGFYLFDHIAREQWLSGGTKRTAQLVANHVFVQNNAAMLAVPVEERENFEHKLIEFTENGWELTKLKNASLSMSFHTRDAFSVSDKFLA</sequence>
<evidence type="ECO:0000313" key="2">
    <source>
        <dbReference type="EMBL" id="GHW01950.1"/>
    </source>
</evidence>
<feature type="region of interest" description="Disordered" evidence="1">
    <location>
        <begin position="1"/>
        <end position="21"/>
    </location>
</feature>
<protein>
    <submittedName>
        <fullName evidence="2">Uncharacterized protein</fullName>
    </submittedName>
</protein>
<dbReference type="SUPFAM" id="SSF140931">
    <property type="entry name" value="Fic-like"/>
    <property type="match status" value="1"/>
</dbReference>
<dbReference type="RefSeq" id="WP_201330951.1">
    <property type="nucleotide sequence ID" value="NZ_BOCG01000174.1"/>
</dbReference>
<evidence type="ECO:0000313" key="3">
    <source>
        <dbReference type="Proteomes" id="UP000616547"/>
    </source>
</evidence>
<proteinExistence type="predicted"/>
<organism evidence="2 3">
    <name type="scientific">Lactobacillus nasalidis</name>
    <dbReference type="NCBI Taxonomy" id="2797258"/>
    <lineage>
        <taxon>Bacteria</taxon>
        <taxon>Bacillati</taxon>
        <taxon>Bacillota</taxon>
        <taxon>Bacilli</taxon>
        <taxon>Lactobacillales</taxon>
        <taxon>Lactobacillaceae</taxon>
        <taxon>Lactobacillus</taxon>
    </lineage>
</organism>
<dbReference type="Proteomes" id="UP000616547">
    <property type="component" value="Unassembled WGS sequence"/>
</dbReference>
<name>A0ABQ3W9C6_9LACO</name>
<dbReference type="InterPro" id="IPR036597">
    <property type="entry name" value="Fido-like_dom_sf"/>
</dbReference>
<reference evidence="3" key="1">
    <citation type="submission" date="2021-01" db="EMBL/GenBank/DDBJ databases">
        <title>Draft genome sequence of Nasalis larvatus strain YZ03.</title>
        <authorList>
            <person name="Suzuki-Hashido N."/>
            <person name="Tsuchida S."/>
            <person name="Hayakawa T."/>
        </authorList>
    </citation>
    <scope>NUCLEOTIDE SEQUENCE [LARGE SCALE GENOMIC DNA]</scope>
    <source>
        <strain evidence="3">YZ03</strain>
    </source>
</reference>